<keyword evidence="2" id="KW-1185">Reference proteome</keyword>
<organism evidence="1 2">
    <name type="scientific">Thelephora ganbajun</name>
    <name type="common">Ganba fungus</name>
    <dbReference type="NCBI Taxonomy" id="370292"/>
    <lineage>
        <taxon>Eukaryota</taxon>
        <taxon>Fungi</taxon>
        <taxon>Dikarya</taxon>
        <taxon>Basidiomycota</taxon>
        <taxon>Agaricomycotina</taxon>
        <taxon>Agaricomycetes</taxon>
        <taxon>Thelephorales</taxon>
        <taxon>Thelephoraceae</taxon>
        <taxon>Thelephora</taxon>
    </lineage>
</organism>
<sequence>MSLHLDFQPLPLLSFGTQILLLLFCGHAFSIPVERPSGGSVQYPLGTGLRDGLDARVLILGAGIAGITAAQKLESYGISDFLIVEAHHEVGGRLKSRPFGSHDHVHASPSASSRDGEIIKSIEVGAQWIQGYHEGNPIWGLAKKHGIKTQLSDFAGSVTTYDETGKVDFIPKIRDALGAYTKLVVGAAGERVLNHRRDMSARTGYSIVGSKPRTPQEMAAEYYAFDFEYAQTPEQTSWIASSWAHNFTFEAASGGFSKKNHLCVDKRGFKRLVQGEAHQLRYHPNDPNRLRIMLNSTVQIVRYDSSEVEVQLESGRVLRAEYVIVTFSLGVLQNDEVVFEPRLPAWKVEAIESMSMGTYTKIYLQFPRKFWFDTQMALYADVERGRYPVWQSFDHPDFFPGSGILFVTVTGDFSHRIEYLTDSQVKSEVMTVLRTKMYPHLSPSEIPDPVDFYFERWWSNPLFRGSYSNWPASFFEEHHEDLVRTIGGRVGFAGEHTSAKHFGFLHGAYFSGVRAANEIRDLLRGRRGS</sequence>
<proteinExistence type="predicted"/>
<dbReference type="EMBL" id="MU118269">
    <property type="protein sequence ID" value="KAF9643186.1"/>
    <property type="molecule type" value="Genomic_DNA"/>
</dbReference>
<name>A0ACB6Z237_THEGA</name>
<accession>A0ACB6Z237</accession>
<reference evidence="1" key="1">
    <citation type="submission" date="2019-10" db="EMBL/GenBank/DDBJ databases">
        <authorList>
            <consortium name="DOE Joint Genome Institute"/>
            <person name="Kuo A."/>
            <person name="Miyauchi S."/>
            <person name="Kiss E."/>
            <person name="Drula E."/>
            <person name="Kohler A."/>
            <person name="Sanchez-Garcia M."/>
            <person name="Andreopoulos B."/>
            <person name="Barry K.W."/>
            <person name="Bonito G."/>
            <person name="Buee M."/>
            <person name="Carver A."/>
            <person name="Chen C."/>
            <person name="Cichocki N."/>
            <person name="Clum A."/>
            <person name="Culley D."/>
            <person name="Crous P.W."/>
            <person name="Fauchery L."/>
            <person name="Girlanda M."/>
            <person name="Hayes R."/>
            <person name="Keri Z."/>
            <person name="Labutti K."/>
            <person name="Lipzen A."/>
            <person name="Lombard V."/>
            <person name="Magnuson J."/>
            <person name="Maillard F."/>
            <person name="Morin E."/>
            <person name="Murat C."/>
            <person name="Nolan M."/>
            <person name="Ohm R."/>
            <person name="Pangilinan J."/>
            <person name="Pereira M."/>
            <person name="Perotto S."/>
            <person name="Peter M."/>
            <person name="Riley R."/>
            <person name="Sitrit Y."/>
            <person name="Stielow B."/>
            <person name="Szollosi G."/>
            <person name="Zifcakova L."/>
            <person name="Stursova M."/>
            <person name="Spatafora J.W."/>
            <person name="Tedersoo L."/>
            <person name="Vaario L.-M."/>
            <person name="Yamada A."/>
            <person name="Yan M."/>
            <person name="Wang P."/>
            <person name="Xu J."/>
            <person name="Bruns T."/>
            <person name="Baldrian P."/>
            <person name="Vilgalys R."/>
            <person name="Henrissat B."/>
            <person name="Grigoriev I.V."/>
            <person name="Hibbett D."/>
            <person name="Nagy L.G."/>
            <person name="Martin F.M."/>
        </authorList>
    </citation>
    <scope>NUCLEOTIDE SEQUENCE</scope>
    <source>
        <strain evidence="1">P2</strain>
    </source>
</reference>
<gene>
    <name evidence="1" type="ORF">BDM02DRAFT_3104748</name>
</gene>
<evidence type="ECO:0000313" key="2">
    <source>
        <dbReference type="Proteomes" id="UP000886501"/>
    </source>
</evidence>
<protein>
    <submittedName>
        <fullName evidence="1">Amine oxidase</fullName>
    </submittedName>
</protein>
<dbReference type="Proteomes" id="UP000886501">
    <property type="component" value="Unassembled WGS sequence"/>
</dbReference>
<evidence type="ECO:0000313" key="1">
    <source>
        <dbReference type="EMBL" id="KAF9643186.1"/>
    </source>
</evidence>
<comment type="caution">
    <text evidence="1">The sequence shown here is derived from an EMBL/GenBank/DDBJ whole genome shotgun (WGS) entry which is preliminary data.</text>
</comment>
<reference evidence="1" key="2">
    <citation type="journal article" date="2020" name="Nat. Commun.">
        <title>Large-scale genome sequencing of mycorrhizal fungi provides insights into the early evolution of symbiotic traits.</title>
        <authorList>
            <person name="Miyauchi S."/>
            <person name="Kiss E."/>
            <person name="Kuo A."/>
            <person name="Drula E."/>
            <person name="Kohler A."/>
            <person name="Sanchez-Garcia M."/>
            <person name="Morin E."/>
            <person name="Andreopoulos B."/>
            <person name="Barry K.W."/>
            <person name="Bonito G."/>
            <person name="Buee M."/>
            <person name="Carver A."/>
            <person name="Chen C."/>
            <person name="Cichocki N."/>
            <person name="Clum A."/>
            <person name="Culley D."/>
            <person name="Crous P.W."/>
            <person name="Fauchery L."/>
            <person name="Girlanda M."/>
            <person name="Hayes R.D."/>
            <person name="Keri Z."/>
            <person name="LaButti K."/>
            <person name="Lipzen A."/>
            <person name="Lombard V."/>
            <person name="Magnuson J."/>
            <person name="Maillard F."/>
            <person name="Murat C."/>
            <person name="Nolan M."/>
            <person name="Ohm R.A."/>
            <person name="Pangilinan J."/>
            <person name="Pereira M.F."/>
            <person name="Perotto S."/>
            <person name="Peter M."/>
            <person name="Pfister S."/>
            <person name="Riley R."/>
            <person name="Sitrit Y."/>
            <person name="Stielow J.B."/>
            <person name="Szollosi G."/>
            <person name="Zifcakova L."/>
            <person name="Stursova M."/>
            <person name="Spatafora J.W."/>
            <person name="Tedersoo L."/>
            <person name="Vaario L.M."/>
            <person name="Yamada A."/>
            <person name="Yan M."/>
            <person name="Wang P."/>
            <person name="Xu J."/>
            <person name="Bruns T."/>
            <person name="Baldrian P."/>
            <person name="Vilgalys R."/>
            <person name="Dunand C."/>
            <person name="Henrissat B."/>
            <person name="Grigoriev I.V."/>
            <person name="Hibbett D."/>
            <person name="Nagy L.G."/>
            <person name="Martin F.M."/>
        </authorList>
    </citation>
    <scope>NUCLEOTIDE SEQUENCE</scope>
    <source>
        <strain evidence="1">P2</strain>
    </source>
</reference>